<name>U9T0J6_RHIID</name>
<dbReference type="SUPFAM" id="SSF56112">
    <property type="entry name" value="Protein kinase-like (PK-like)"/>
    <property type="match status" value="1"/>
</dbReference>
<dbReference type="Gene3D" id="1.10.510.10">
    <property type="entry name" value="Transferase(Phosphotransferase) domain 1"/>
    <property type="match status" value="1"/>
</dbReference>
<sequence length="247" mass="28403">MWEISSGQPPFINYEYNYDLAMEIVNGMRPKLIPGTPLEYKKLMEQCWDADPIKRPNADTLEVEIQKLLIYFQNDQNNDQNEIKEQIVSNQHLQLSDDYMSNHTSKFYQFKNFPEPKNATEEEQEVDEFVNKSKSNSVCKDVINNANFHSGKQAGLDISNGNNSNIEYLFLTNVNPKAVEEKGKDVISLAVIRAEGVQTHCAERYKSINAKEFQEPWSTMGKANIGHTSPPGYNIWLKNFNSDKRLI</sequence>
<dbReference type="InterPro" id="IPR011009">
    <property type="entry name" value="Kinase-like_dom_sf"/>
</dbReference>
<gene>
    <name evidence="2" type="ORF">GLOINDRAFT_7287</name>
</gene>
<feature type="domain" description="Serine-threonine/tyrosine-protein kinase catalytic" evidence="1">
    <location>
        <begin position="1"/>
        <end position="62"/>
    </location>
</feature>
<dbReference type="HOGENOM" id="CLU_1125047_0_0_1"/>
<proteinExistence type="predicted"/>
<evidence type="ECO:0000313" key="2">
    <source>
        <dbReference type="EMBL" id="ESA01660.1"/>
    </source>
</evidence>
<dbReference type="InterPro" id="IPR001245">
    <property type="entry name" value="Ser-Thr/Tyr_kinase_cat_dom"/>
</dbReference>
<protein>
    <recommendedName>
        <fullName evidence="1">Serine-threonine/tyrosine-protein kinase catalytic domain-containing protein</fullName>
    </recommendedName>
</protein>
<accession>U9T0J6</accession>
<organism evidence="2">
    <name type="scientific">Rhizophagus irregularis (strain DAOM 181602 / DAOM 197198 / MUCL 43194)</name>
    <name type="common">Arbuscular mycorrhizal fungus</name>
    <name type="synonym">Glomus intraradices</name>
    <dbReference type="NCBI Taxonomy" id="747089"/>
    <lineage>
        <taxon>Eukaryota</taxon>
        <taxon>Fungi</taxon>
        <taxon>Fungi incertae sedis</taxon>
        <taxon>Mucoromycota</taxon>
        <taxon>Glomeromycotina</taxon>
        <taxon>Glomeromycetes</taxon>
        <taxon>Glomerales</taxon>
        <taxon>Glomeraceae</taxon>
        <taxon>Rhizophagus</taxon>
    </lineage>
</organism>
<dbReference type="VEuPathDB" id="FungiDB:RhiirFUN_001705"/>
<evidence type="ECO:0000259" key="1">
    <source>
        <dbReference type="Pfam" id="PF07714"/>
    </source>
</evidence>
<reference evidence="2" key="1">
    <citation type="submission" date="2013-07" db="EMBL/GenBank/DDBJ databases">
        <title>The genome of an arbuscular mycorrhizal fungus provides insights into the evolution of the oldest plant symbiosis.</title>
        <authorList>
            <consortium name="DOE Joint Genome Institute"/>
            <person name="Tisserant E."/>
            <person name="Malbreil M."/>
            <person name="Kuo A."/>
            <person name="Kohler A."/>
            <person name="Symeonidi A."/>
            <person name="Balestrini R."/>
            <person name="Charron P."/>
            <person name="Duensing N."/>
            <person name="Frei-dit-Frey N."/>
            <person name="Gianinazzi-Pearson V."/>
            <person name="Gilbert B."/>
            <person name="Handa Y."/>
            <person name="Hijri M."/>
            <person name="Kaul R."/>
            <person name="Kawaguchi M."/>
            <person name="Krajinski F."/>
            <person name="Lammers P."/>
            <person name="Lapierre D."/>
            <person name="Masclaux F.G."/>
            <person name="Murat C."/>
            <person name="Morin E."/>
            <person name="Ndikumana S."/>
            <person name="Pagni M."/>
            <person name="Petitpierre D."/>
            <person name="Requena N."/>
            <person name="Rosikiewicz P."/>
            <person name="Riley R."/>
            <person name="Saito K."/>
            <person name="San Clemente H."/>
            <person name="Shapiro H."/>
            <person name="van Tuinen D."/>
            <person name="Becard G."/>
            <person name="Bonfante P."/>
            <person name="Paszkowski U."/>
            <person name="Shachar-Hill Y."/>
            <person name="Young J.P."/>
            <person name="Sanders I.R."/>
            <person name="Henrissat B."/>
            <person name="Rensing S.A."/>
            <person name="Grigoriev I.V."/>
            <person name="Corradi N."/>
            <person name="Roux C."/>
            <person name="Martin F."/>
        </authorList>
    </citation>
    <scope>NUCLEOTIDE SEQUENCE</scope>
    <source>
        <strain evidence="2">DAOM 197198</strain>
    </source>
</reference>
<dbReference type="Pfam" id="PF07714">
    <property type="entry name" value="PK_Tyr_Ser-Thr"/>
    <property type="match status" value="1"/>
</dbReference>
<dbReference type="GO" id="GO:0004672">
    <property type="term" value="F:protein kinase activity"/>
    <property type="evidence" value="ECO:0007669"/>
    <property type="project" value="InterPro"/>
</dbReference>
<dbReference type="EMBL" id="KI296295">
    <property type="protein sequence ID" value="ESA01660.1"/>
    <property type="molecule type" value="Genomic_DNA"/>
</dbReference>
<dbReference type="AlphaFoldDB" id="U9T0J6"/>